<sequence>MKSWTLIVLGALLVLIGGVWGLQGWGHLQGSPMTGVRLWGVLGPVVLLAGIGLLVWGIRGRRTR</sequence>
<evidence type="ECO:0000313" key="3">
    <source>
        <dbReference type="Proteomes" id="UP000589036"/>
    </source>
</evidence>
<accession>A0A852U5H9</accession>
<dbReference type="RefSeq" id="WP_179645014.1">
    <property type="nucleotide sequence ID" value="NZ_BAAAYY010000031.1"/>
</dbReference>
<gene>
    <name evidence="2" type="ORF">HDA32_004454</name>
</gene>
<name>A0A852U5H9_9ACTN</name>
<comment type="caution">
    <text evidence="2">The sequence shown here is derived from an EMBL/GenBank/DDBJ whole genome shotgun (WGS) entry which is preliminary data.</text>
</comment>
<dbReference type="Proteomes" id="UP000589036">
    <property type="component" value="Unassembled WGS sequence"/>
</dbReference>
<reference evidence="2 3" key="1">
    <citation type="submission" date="2020-07" db="EMBL/GenBank/DDBJ databases">
        <title>Sequencing the genomes of 1000 actinobacteria strains.</title>
        <authorList>
            <person name="Klenk H.-P."/>
        </authorList>
    </citation>
    <scope>NUCLEOTIDE SEQUENCE [LARGE SCALE GENOMIC DNA]</scope>
    <source>
        <strain evidence="2 3">CXB654</strain>
    </source>
</reference>
<keyword evidence="1" id="KW-0812">Transmembrane</keyword>
<dbReference type="AlphaFoldDB" id="A0A852U5H9"/>
<evidence type="ECO:0000256" key="1">
    <source>
        <dbReference type="SAM" id="Phobius"/>
    </source>
</evidence>
<proteinExistence type="predicted"/>
<organism evidence="2 3">
    <name type="scientific">Spinactinospora alkalitolerans</name>
    <dbReference type="NCBI Taxonomy" id="687207"/>
    <lineage>
        <taxon>Bacteria</taxon>
        <taxon>Bacillati</taxon>
        <taxon>Actinomycetota</taxon>
        <taxon>Actinomycetes</taxon>
        <taxon>Streptosporangiales</taxon>
        <taxon>Nocardiopsidaceae</taxon>
        <taxon>Spinactinospora</taxon>
    </lineage>
</organism>
<evidence type="ECO:0000313" key="2">
    <source>
        <dbReference type="EMBL" id="NYE49334.1"/>
    </source>
</evidence>
<keyword evidence="3" id="KW-1185">Reference proteome</keyword>
<protein>
    <submittedName>
        <fullName evidence="2">Uncharacterized protein</fullName>
    </submittedName>
</protein>
<dbReference type="EMBL" id="JACCCC010000001">
    <property type="protein sequence ID" value="NYE49334.1"/>
    <property type="molecule type" value="Genomic_DNA"/>
</dbReference>
<feature type="transmembrane region" description="Helical" evidence="1">
    <location>
        <begin position="37"/>
        <end position="58"/>
    </location>
</feature>
<keyword evidence="1" id="KW-1133">Transmembrane helix</keyword>
<keyword evidence="1" id="KW-0472">Membrane</keyword>